<evidence type="ECO:0000256" key="4">
    <source>
        <dbReference type="SAM" id="SignalP"/>
    </source>
</evidence>
<dbReference type="InterPro" id="IPR036179">
    <property type="entry name" value="Ig-like_dom_sf"/>
</dbReference>
<dbReference type="InterPro" id="IPR013783">
    <property type="entry name" value="Ig-like_fold"/>
</dbReference>
<proteinExistence type="predicted"/>
<organism evidence="6 7">
    <name type="scientific">Ursus americanus</name>
    <name type="common">American black bear</name>
    <name type="synonym">Euarctos americanus</name>
    <dbReference type="NCBI Taxonomy" id="9643"/>
    <lineage>
        <taxon>Eukaryota</taxon>
        <taxon>Metazoa</taxon>
        <taxon>Chordata</taxon>
        <taxon>Craniata</taxon>
        <taxon>Vertebrata</taxon>
        <taxon>Euteleostomi</taxon>
        <taxon>Mammalia</taxon>
        <taxon>Eutheria</taxon>
        <taxon>Laurasiatheria</taxon>
        <taxon>Carnivora</taxon>
        <taxon>Caniformia</taxon>
        <taxon>Ursidae</taxon>
        <taxon>Ursus</taxon>
    </lineage>
</organism>
<keyword evidence="7" id="KW-1185">Reference proteome</keyword>
<accession>A0A452RJH2</accession>
<keyword evidence="2" id="KW-1015">Disulfide bond</keyword>
<dbReference type="AlphaFoldDB" id="A0A452RJH2"/>
<reference evidence="7" key="1">
    <citation type="submission" date="2016-06" db="EMBL/GenBank/DDBJ databases">
        <title>De novo assembly and RNA-Seq shows season-dependent expression and editing in black bear kidneys.</title>
        <authorList>
            <person name="Korstanje R."/>
            <person name="Srivastava A."/>
            <person name="Sarsani V.K."/>
            <person name="Sheehan S.M."/>
            <person name="Seger R.L."/>
            <person name="Barter M.E."/>
            <person name="Lindqvist C."/>
            <person name="Brody L.C."/>
            <person name="Mullikin J.C."/>
        </authorList>
    </citation>
    <scope>NUCLEOTIDE SEQUENCE [LARGE SCALE GENOMIC DNA]</scope>
</reference>
<keyword evidence="1 4" id="KW-0732">Signal</keyword>
<evidence type="ECO:0000313" key="6">
    <source>
        <dbReference type="Ensembl" id="ENSUAMP00000019184.1"/>
    </source>
</evidence>
<feature type="signal peptide" evidence="4">
    <location>
        <begin position="1"/>
        <end position="19"/>
    </location>
</feature>
<dbReference type="SMART" id="SM00406">
    <property type="entry name" value="IGv"/>
    <property type="match status" value="1"/>
</dbReference>
<evidence type="ECO:0000256" key="2">
    <source>
        <dbReference type="ARBA" id="ARBA00023157"/>
    </source>
</evidence>
<dbReference type="SMART" id="SM00409">
    <property type="entry name" value="IG"/>
    <property type="match status" value="1"/>
</dbReference>
<protein>
    <recommendedName>
        <fullName evidence="5">Ig-like domain-containing protein</fullName>
    </recommendedName>
</protein>
<feature type="domain" description="Ig-like" evidence="5">
    <location>
        <begin position="21"/>
        <end position="132"/>
    </location>
</feature>
<dbReference type="Ensembl" id="ENSUAMT00000021456.1">
    <property type="protein sequence ID" value="ENSUAMP00000019184.1"/>
    <property type="gene ID" value="ENSUAMG00000015147.1"/>
</dbReference>
<dbReference type="Proteomes" id="UP000291022">
    <property type="component" value="Unassembled WGS sequence"/>
</dbReference>
<dbReference type="InterPro" id="IPR013106">
    <property type="entry name" value="Ig_V-set"/>
</dbReference>
<dbReference type="FunFam" id="2.60.40.10:FF:000721">
    <property type="entry name" value="Immunoglobulin lambda variable 5-45"/>
    <property type="match status" value="1"/>
</dbReference>
<reference evidence="6" key="2">
    <citation type="submission" date="2025-08" db="UniProtKB">
        <authorList>
            <consortium name="Ensembl"/>
        </authorList>
    </citation>
    <scope>IDENTIFICATION</scope>
</reference>
<evidence type="ECO:0000256" key="3">
    <source>
        <dbReference type="ARBA" id="ARBA00023319"/>
    </source>
</evidence>
<dbReference type="PROSITE" id="PS50835">
    <property type="entry name" value="IG_LIKE"/>
    <property type="match status" value="1"/>
</dbReference>
<feature type="chain" id="PRO_5019441021" description="Ig-like domain-containing protein" evidence="4">
    <location>
        <begin position="20"/>
        <end position="175"/>
    </location>
</feature>
<dbReference type="Pfam" id="PF07686">
    <property type="entry name" value="V-set"/>
    <property type="match status" value="1"/>
</dbReference>
<keyword evidence="3" id="KW-0393">Immunoglobulin domain</keyword>
<dbReference type="InterPro" id="IPR003599">
    <property type="entry name" value="Ig_sub"/>
</dbReference>
<dbReference type="SUPFAM" id="SSF48726">
    <property type="entry name" value="Immunoglobulin"/>
    <property type="match status" value="1"/>
</dbReference>
<evidence type="ECO:0000259" key="5">
    <source>
        <dbReference type="PROSITE" id="PS50835"/>
    </source>
</evidence>
<dbReference type="Gene3D" id="2.60.40.10">
    <property type="entry name" value="Immunoglobulins"/>
    <property type="match status" value="1"/>
</dbReference>
<dbReference type="InterPro" id="IPR050150">
    <property type="entry name" value="IgV_Light_Chain"/>
</dbReference>
<dbReference type="InterPro" id="IPR007110">
    <property type="entry name" value="Ig-like_dom"/>
</dbReference>
<sequence>MAWSPVLLVLLCHCTGSLSQPVLTQPPSLSASLGTTARLTCGLRRDISVGSYNIYWYQQQPGSPPRYFLYYYSDSDKELGPGVPSRVSGSKDASTNTAILLISGLQAEEEADYYCAVYHGSGSSYTYPQCLRQRGSETKTRPTTGLVSETLLLRNCCGASCKANAHGAKHSERDR</sequence>
<name>A0A452RJH2_URSAM</name>
<evidence type="ECO:0000313" key="7">
    <source>
        <dbReference type="Proteomes" id="UP000291022"/>
    </source>
</evidence>
<evidence type="ECO:0000256" key="1">
    <source>
        <dbReference type="ARBA" id="ARBA00022729"/>
    </source>
</evidence>
<dbReference type="PANTHER" id="PTHR23267">
    <property type="entry name" value="IMMUNOGLOBULIN LIGHT CHAIN"/>
    <property type="match status" value="1"/>
</dbReference>
<reference evidence="6" key="3">
    <citation type="submission" date="2025-09" db="UniProtKB">
        <authorList>
            <consortium name="Ensembl"/>
        </authorList>
    </citation>
    <scope>IDENTIFICATION</scope>
</reference>
<dbReference type="GeneTree" id="ENSGT00940000153520"/>